<organism evidence="2 3">
    <name type="scientific">Chryseobacterium scophthalmum</name>
    <dbReference type="NCBI Taxonomy" id="59733"/>
    <lineage>
        <taxon>Bacteria</taxon>
        <taxon>Pseudomonadati</taxon>
        <taxon>Bacteroidota</taxon>
        <taxon>Flavobacteriia</taxon>
        <taxon>Flavobacteriales</taxon>
        <taxon>Weeksellaceae</taxon>
        <taxon>Chryseobacterium group</taxon>
        <taxon>Chryseobacterium</taxon>
    </lineage>
</organism>
<reference evidence="3" key="1">
    <citation type="submission" date="2016-12" db="EMBL/GenBank/DDBJ databases">
        <authorList>
            <person name="Varghese N."/>
            <person name="Submissions S."/>
        </authorList>
    </citation>
    <scope>NUCLEOTIDE SEQUENCE [LARGE SCALE GENOMIC DNA]</scope>
    <source>
        <strain evidence="3">DSM 16779</strain>
    </source>
</reference>
<dbReference type="EMBL" id="FSRQ01000001">
    <property type="protein sequence ID" value="SIN95440.1"/>
    <property type="molecule type" value="Genomic_DNA"/>
</dbReference>
<dbReference type="AlphaFoldDB" id="A0A1N6FJP9"/>
<dbReference type="RefSeq" id="WP_074229524.1">
    <property type="nucleotide sequence ID" value="NZ_FSRQ01000001.1"/>
</dbReference>
<dbReference type="GO" id="GO:0008270">
    <property type="term" value="F:zinc ion binding"/>
    <property type="evidence" value="ECO:0007669"/>
    <property type="project" value="InterPro"/>
</dbReference>
<protein>
    <submittedName>
        <fullName evidence="2">HNH endonuclease</fullName>
    </submittedName>
</protein>
<evidence type="ECO:0000313" key="2">
    <source>
        <dbReference type="EMBL" id="SIN95440.1"/>
    </source>
</evidence>
<dbReference type="STRING" id="59733.SAMN05421769_1357"/>
<accession>A0A1N6FJP9</accession>
<evidence type="ECO:0000259" key="1">
    <source>
        <dbReference type="SMART" id="SM00507"/>
    </source>
</evidence>
<feature type="domain" description="HNH nuclease" evidence="1">
    <location>
        <begin position="137"/>
        <end position="199"/>
    </location>
</feature>
<dbReference type="CDD" id="cd00085">
    <property type="entry name" value="HNHc"/>
    <property type="match status" value="1"/>
</dbReference>
<dbReference type="Gene3D" id="1.10.30.50">
    <property type="match status" value="1"/>
</dbReference>
<keyword evidence="3" id="KW-1185">Reference proteome</keyword>
<dbReference type="GO" id="GO:0004519">
    <property type="term" value="F:endonuclease activity"/>
    <property type="evidence" value="ECO:0007669"/>
    <property type="project" value="UniProtKB-KW"/>
</dbReference>
<dbReference type="InterPro" id="IPR002711">
    <property type="entry name" value="HNH"/>
</dbReference>
<dbReference type="SMART" id="SM00507">
    <property type="entry name" value="HNHc"/>
    <property type="match status" value="1"/>
</dbReference>
<dbReference type="Proteomes" id="UP000184782">
    <property type="component" value="Unassembled WGS sequence"/>
</dbReference>
<name>A0A1N6FJP9_9FLAO</name>
<sequence>MTSKEEFVKYLSSVNTYGRKYASSTVYTYGQSIELISSDIKYHLENSFTSLFNITDIEILSIYFDQLYSIPKVINEEKIQRNRKTNAFKRYIEFCRTIEVSNFNVNQPDLNEVYQLRTEGGKKVVISKMAERDLALRSDAIKIHGTTCFGCGFNFEKAYGSIGDGFIEIHHITPLSTYNKSKIVDASRDLMPLCSNCHRMVHRKKNYVLSLEELKKIISHNNN</sequence>
<evidence type="ECO:0000313" key="3">
    <source>
        <dbReference type="Proteomes" id="UP000184782"/>
    </source>
</evidence>
<keyword evidence="2" id="KW-0540">Nuclease</keyword>
<dbReference type="GO" id="GO:0003676">
    <property type="term" value="F:nucleic acid binding"/>
    <property type="evidence" value="ECO:0007669"/>
    <property type="project" value="InterPro"/>
</dbReference>
<dbReference type="InterPro" id="IPR003615">
    <property type="entry name" value="HNH_nuc"/>
</dbReference>
<keyword evidence="2" id="KW-0378">Hydrolase</keyword>
<dbReference type="Pfam" id="PF01844">
    <property type="entry name" value="HNH"/>
    <property type="match status" value="1"/>
</dbReference>
<proteinExistence type="predicted"/>
<dbReference type="OrthoDB" id="9779761at2"/>
<gene>
    <name evidence="2" type="ORF">SAMN05421769_1357</name>
</gene>
<keyword evidence="2" id="KW-0255">Endonuclease</keyword>